<evidence type="ECO:0000313" key="2">
    <source>
        <dbReference type="EMBL" id="CUP12563.1"/>
    </source>
</evidence>
<dbReference type="SUPFAM" id="SSF48452">
    <property type="entry name" value="TPR-like"/>
    <property type="match status" value="1"/>
</dbReference>
<dbReference type="Proteomes" id="UP000095419">
    <property type="component" value="Unassembled WGS sequence"/>
</dbReference>
<organism evidence="2 3">
    <name type="scientific">Bacteroides uniformis</name>
    <dbReference type="NCBI Taxonomy" id="820"/>
    <lineage>
        <taxon>Bacteria</taxon>
        <taxon>Pseudomonadati</taxon>
        <taxon>Bacteroidota</taxon>
        <taxon>Bacteroidia</taxon>
        <taxon>Bacteroidales</taxon>
        <taxon>Bacteroidaceae</taxon>
        <taxon>Bacteroides</taxon>
    </lineage>
</organism>
<proteinExistence type="predicted"/>
<feature type="transmembrane region" description="Helical" evidence="1">
    <location>
        <begin position="52"/>
        <end position="77"/>
    </location>
</feature>
<dbReference type="Gene3D" id="1.25.40.10">
    <property type="entry name" value="Tetratricopeptide repeat domain"/>
    <property type="match status" value="1"/>
</dbReference>
<evidence type="ECO:0000256" key="1">
    <source>
        <dbReference type="SAM" id="Phobius"/>
    </source>
</evidence>
<name>A0A174KKP8_BACUN</name>
<protein>
    <recommendedName>
        <fullName evidence="4">Tetratricopeptide repeat protein</fullName>
    </recommendedName>
</protein>
<dbReference type="AlphaFoldDB" id="A0A174KKP8"/>
<keyword evidence="1" id="KW-0812">Transmembrane</keyword>
<evidence type="ECO:0000313" key="3">
    <source>
        <dbReference type="Proteomes" id="UP000095419"/>
    </source>
</evidence>
<keyword evidence="1" id="KW-1133">Transmembrane helix</keyword>
<feature type="transmembrane region" description="Helical" evidence="1">
    <location>
        <begin position="6"/>
        <end position="28"/>
    </location>
</feature>
<evidence type="ECO:0008006" key="4">
    <source>
        <dbReference type="Google" id="ProtNLM"/>
    </source>
</evidence>
<accession>A0A174KKP8</accession>
<dbReference type="EMBL" id="CYZF01000009">
    <property type="protein sequence ID" value="CUP12563.1"/>
    <property type="molecule type" value="Genomic_DNA"/>
</dbReference>
<reference evidence="2 3" key="1">
    <citation type="submission" date="2015-09" db="EMBL/GenBank/DDBJ databases">
        <authorList>
            <consortium name="Pathogen Informatics"/>
        </authorList>
    </citation>
    <scope>NUCLEOTIDE SEQUENCE [LARGE SCALE GENOMIC DNA]</scope>
    <source>
        <strain evidence="2 3">2789STDY5608791</strain>
    </source>
</reference>
<dbReference type="InterPro" id="IPR011990">
    <property type="entry name" value="TPR-like_helical_dom_sf"/>
</dbReference>
<gene>
    <name evidence="2" type="ORF">ERS417307_03146</name>
</gene>
<keyword evidence="1" id="KW-0472">Membrane</keyword>
<sequence length="671" mass="79961">MGMIQLIIGAWTLLMIFVLCFEDCRAYLKNIVESLIYEWNSLYKDTKDEKGICLACFLMLFITLILLFCCLLFFPLLPLLSVCFVFRNFRNNDTDDTWLREQQEREENYRQKWNKFKRFHYPGKVSFEFDADTYIYVENRYDDSLNQCIRENLDEIKAIFRQNGFRFIYLPQWKPDTSLNSLANLTEERNRDIENFLGSMTTVEYTKLLCKVLHLDWAEMESGIFHFACFMYDSTPGMWNIVRESRFTLYPMQGMTEDGWETFFLDYCAFIKEDRQRSHGGLCMSVVSNLQGGELYESIGEPQQEFADHEFPIVMKNIAENIKKEIEILKGAGYYELLLHTLETETLDELKNVKVIPELSRLQITDEFKIRLLDYDKEVRMTPLQKTLYIFYLRHPEGVEFKMLSAYYDELLAIYKVLSNREDAEKQKESIRRLVNVTDNAINEKCSRIKEAFLKVADDFIARNYYIVLDRHEYRGEGNKKNSIYVELLKKIMLSRDLIIYPKEISDIEVLVPEERKKVIKEELEEMREQYCALNGLFFDKSYPKGALIEKYTAFINLNPKYYAAYRDRAILYTHIGKYREAVADNQLLITHNERVWSDAIINKAEALFFLKDYDEALKIANHYFAICEKPTAECYRIRAEIFRKLKMSDEYKADMRESKRLRKEEKNRIW</sequence>